<feature type="signal peptide" evidence="1">
    <location>
        <begin position="1"/>
        <end position="18"/>
    </location>
</feature>
<dbReference type="EMBL" id="CATQJL010000305">
    <property type="protein sequence ID" value="CAJ0604280.1"/>
    <property type="molecule type" value="Genomic_DNA"/>
</dbReference>
<protein>
    <submittedName>
        <fullName evidence="2">Uncharacterized protein</fullName>
    </submittedName>
</protein>
<organism evidence="2 3">
    <name type="scientific">Cylicocyclus nassatus</name>
    <name type="common">Nematode worm</name>
    <dbReference type="NCBI Taxonomy" id="53992"/>
    <lineage>
        <taxon>Eukaryota</taxon>
        <taxon>Metazoa</taxon>
        <taxon>Ecdysozoa</taxon>
        <taxon>Nematoda</taxon>
        <taxon>Chromadorea</taxon>
        <taxon>Rhabditida</taxon>
        <taxon>Rhabditina</taxon>
        <taxon>Rhabditomorpha</taxon>
        <taxon>Strongyloidea</taxon>
        <taxon>Strongylidae</taxon>
        <taxon>Cylicocyclus</taxon>
    </lineage>
</organism>
<gene>
    <name evidence="2" type="ORF">CYNAS_LOCUS16263</name>
</gene>
<comment type="caution">
    <text evidence="2">The sequence shown here is derived from an EMBL/GenBank/DDBJ whole genome shotgun (WGS) entry which is preliminary data.</text>
</comment>
<keyword evidence="1" id="KW-0732">Signal</keyword>
<reference evidence="2" key="1">
    <citation type="submission" date="2023-07" db="EMBL/GenBank/DDBJ databases">
        <authorList>
            <consortium name="CYATHOMIX"/>
        </authorList>
    </citation>
    <scope>NUCLEOTIDE SEQUENCE</scope>
    <source>
        <strain evidence="2">N/A</strain>
    </source>
</reference>
<keyword evidence="3" id="KW-1185">Reference proteome</keyword>
<evidence type="ECO:0000313" key="3">
    <source>
        <dbReference type="Proteomes" id="UP001176961"/>
    </source>
</evidence>
<dbReference type="Proteomes" id="UP001176961">
    <property type="component" value="Unassembled WGS sequence"/>
</dbReference>
<dbReference type="AlphaFoldDB" id="A0AA36MBA4"/>
<evidence type="ECO:0000256" key="1">
    <source>
        <dbReference type="SAM" id="SignalP"/>
    </source>
</evidence>
<name>A0AA36MBA4_CYLNA</name>
<feature type="chain" id="PRO_5041348868" evidence="1">
    <location>
        <begin position="19"/>
        <end position="98"/>
    </location>
</feature>
<sequence length="98" mass="10957">MPSRLHLYCISFVVVAVASDFSLLAPDQTADLYMEKLCGVHPLTSVLDKISTKPLTHRDIVKMLARIRTNYPKLWKGYQVALTKYTNCKLMQGAGTLG</sequence>
<evidence type="ECO:0000313" key="2">
    <source>
        <dbReference type="EMBL" id="CAJ0604280.1"/>
    </source>
</evidence>
<accession>A0AA36MBA4</accession>
<proteinExistence type="predicted"/>